<name>A0ABU5DRF6_9BURK</name>
<sequence>MGHALDHTARKRDAVRILFILDQAGTAPGTVAPAGAVSVIKAEKRLQALDFWVRSPDYLAAELVQLHEKYPEEGFLDEAFKVMQGDEPDIRRMQMMRFLFGAWEQIDDSMSQLISLGLATIKRNIKPDGKLSRTDFFLLESGRTCAAELADYSSHLAWYRDRAALVARVAGTGSGDELKARQYAQAEYQGARWNQAIGPIKQRVLKRLEELKKGMQP</sequence>
<evidence type="ECO:0000313" key="2">
    <source>
        <dbReference type="Proteomes" id="UP001285263"/>
    </source>
</evidence>
<comment type="caution">
    <text evidence="1">The sequence shown here is derived from an EMBL/GenBank/DDBJ whole genome shotgun (WGS) entry which is preliminary data.</text>
</comment>
<keyword evidence="2" id="KW-1185">Reference proteome</keyword>
<gene>
    <name evidence="1" type="ORF">SNE35_29670</name>
</gene>
<dbReference type="Proteomes" id="UP001285263">
    <property type="component" value="Unassembled WGS sequence"/>
</dbReference>
<organism evidence="1 2">
    <name type="scientific">Roseateles agri</name>
    <dbReference type="NCBI Taxonomy" id="3098619"/>
    <lineage>
        <taxon>Bacteria</taxon>
        <taxon>Pseudomonadati</taxon>
        <taxon>Pseudomonadota</taxon>
        <taxon>Betaproteobacteria</taxon>
        <taxon>Burkholderiales</taxon>
        <taxon>Sphaerotilaceae</taxon>
        <taxon>Roseateles</taxon>
    </lineage>
</organism>
<reference evidence="1 2" key="1">
    <citation type="submission" date="2023-11" db="EMBL/GenBank/DDBJ databases">
        <title>Paucibacter sp. nov., isolated from fresh soil in Korea.</title>
        <authorList>
            <person name="Le N.T.T."/>
        </authorList>
    </citation>
    <scope>NUCLEOTIDE SEQUENCE [LARGE SCALE GENOMIC DNA]</scope>
    <source>
        <strain evidence="1 2">R3-3</strain>
    </source>
</reference>
<protein>
    <submittedName>
        <fullName evidence="1">Uncharacterized protein</fullName>
    </submittedName>
</protein>
<dbReference type="RefSeq" id="WP_320426671.1">
    <property type="nucleotide sequence ID" value="NZ_JAXCLA010000011.1"/>
</dbReference>
<evidence type="ECO:0000313" key="1">
    <source>
        <dbReference type="EMBL" id="MDY0748704.1"/>
    </source>
</evidence>
<proteinExistence type="predicted"/>
<accession>A0ABU5DRF6</accession>
<dbReference type="EMBL" id="JAXCLA010000011">
    <property type="protein sequence ID" value="MDY0748704.1"/>
    <property type="molecule type" value="Genomic_DNA"/>
</dbReference>